<dbReference type="EMBL" id="JAHFVK010000001">
    <property type="protein sequence ID" value="MBT2133468.1"/>
    <property type="molecule type" value="Genomic_DNA"/>
</dbReference>
<dbReference type="Pfam" id="PF26604">
    <property type="entry name" value="CBU_0592"/>
    <property type="match status" value="1"/>
</dbReference>
<feature type="region of interest" description="Disordered" evidence="1">
    <location>
        <begin position="80"/>
        <end position="102"/>
    </location>
</feature>
<feature type="transmembrane region" description="Helical" evidence="2">
    <location>
        <begin position="56"/>
        <end position="77"/>
    </location>
</feature>
<sequence>MDSFTADVIGLIGSALFIGAFAYANLTKTLNKAAFNLANLIGSILLLISLSVNFNLAAFVLETAWGAIAAAGLVMALRARKSASPSSTSPTPAPRASGRGDQ</sequence>
<feature type="transmembrane region" description="Helical" evidence="2">
    <location>
        <begin position="33"/>
        <end position="50"/>
    </location>
</feature>
<dbReference type="InterPro" id="IPR058058">
    <property type="entry name" value="CBU_0592-like"/>
</dbReference>
<dbReference type="NCBIfam" id="NF047864">
    <property type="entry name" value="CBU_0592_membra"/>
    <property type="match status" value="1"/>
</dbReference>
<name>A0ABS5W2G7_9SPHN</name>
<keyword evidence="2" id="KW-1133">Transmembrane helix</keyword>
<gene>
    <name evidence="4" type="ORF">KK137_03885</name>
</gene>
<feature type="transmembrane region" description="Helical" evidence="2">
    <location>
        <begin position="6"/>
        <end position="26"/>
    </location>
</feature>
<dbReference type="Proteomes" id="UP000811255">
    <property type="component" value="Unassembled WGS sequence"/>
</dbReference>
<evidence type="ECO:0000256" key="1">
    <source>
        <dbReference type="SAM" id="MobiDB-lite"/>
    </source>
</evidence>
<reference evidence="4 5" key="1">
    <citation type="submission" date="2021-05" db="EMBL/GenBank/DDBJ databases">
        <title>Croceibacterium sp. LX-88 genome sequence.</title>
        <authorList>
            <person name="Luo X."/>
        </authorList>
    </citation>
    <scope>NUCLEOTIDE SEQUENCE [LARGE SCALE GENOMIC DNA]</scope>
    <source>
        <strain evidence="4 5">LX-88</strain>
    </source>
</reference>
<keyword evidence="2" id="KW-0472">Membrane</keyword>
<feature type="domain" description="CBU-0592-like" evidence="3">
    <location>
        <begin position="6"/>
        <end position="80"/>
    </location>
</feature>
<evidence type="ECO:0000256" key="2">
    <source>
        <dbReference type="SAM" id="Phobius"/>
    </source>
</evidence>
<comment type="caution">
    <text evidence="4">The sequence shown here is derived from an EMBL/GenBank/DDBJ whole genome shotgun (WGS) entry which is preliminary data.</text>
</comment>
<proteinExistence type="predicted"/>
<organism evidence="4 5">
    <name type="scientific">Croceibacterium selenioxidans</name>
    <dbReference type="NCBI Taxonomy" id="2838833"/>
    <lineage>
        <taxon>Bacteria</taxon>
        <taxon>Pseudomonadati</taxon>
        <taxon>Pseudomonadota</taxon>
        <taxon>Alphaproteobacteria</taxon>
        <taxon>Sphingomonadales</taxon>
        <taxon>Erythrobacteraceae</taxon>
        <taxon>Croceibacterium</taxon>
    </lineage>
</organism>
<evidence type="ECO:0000313" key="5">
    <source>
        <dbReference type="Proteomes" id="UP000811255"/>
    </source>
</evidence>
<protein>
    <recommendedName>
        <fullName evidence="3">CBU-0592-like domain-containing protein</fullName>
    </recommendedName>
</protein>
<feature type="compositionally biased region" description="Low complexity" evidence="1">
    <location>
        <begin position="82"/>
        <end position="102"/>
    </location>
</feature>
<evidence type="ECO:0000313" key="4">
    <source>
        <dbReference type="EMBL" id="MBT2133468.1"/>
    </source>
</evidence>
<accession>A0ABS5W2G7</accession>
<keyword evidence="5" id="KW-1185">Reference proteome</keyword>
<evidence type="ECO:0000259" key="3">
    <source>
        <dbReference type="Pfam" id="PF26604"/>
    </source>
</evidence>
<keyword evidence="2" id="KW-0812">Transmembrane</keyword>